<name>A0A914VR53_9BILA</name>
<keyword evidence="4 6" id="KW-0472">Membrane</keyword>
<evidence type="ECO:0000313" key="8">
    <source>
        <dbReference type="Proteomes" id="UP000887566"/>
    </source>
</evidence>
<evidence type="ECO:0000256" key="6">
    <source>
        <dbReference type="SAM" id="Phobius"/>
    </source>
</evidence>
<feature type="transmembrane region" description="Helical" evidence="6">
    <location>
        <begin position="418"/>
        <end position="435"/>
    </location>
</feature>
<feature type="transmembrane region" description="Helical" evidence="6">
    <location>
        <begin position="327"/>
        <end position="353"/>
    </location>
</feature>
<comment type="subcellular location">
    <subcellularLocation>
        <location evidence="1">Membrane</location>
    </subcellularLocation>
</comment>
<dbReference type="SUPFAM" id="SSF81321">
    <property type="entry name" value="Family A G protein-coupled receptor-like"/>
    <property type="match status" value="1"/>
</dbReference>
<dbReference type="PANTHER" id="PTHR46641">
    <property type="entry name" value="FMRFAMIDE RECEPTOR-RELATED"/>
    <property type="match status" value="1"/>
</dbReference>
<evidence type="ECO:0000256" key="2">
    <source>
        <dbReference type="ARBA" id="ARBA00022692"/>
    </source>
</evidence>
<reference evidence="9" key="1">
    <citation type="submission" date="2022-11" db="UniProtKB">
        <authorList>
            <consortium name="WormBaseParasite"/>
        </authorList>
    </citation>
    <scope>IDENTIFICATION</scope>
</reference>
<evidence type="ECO:0000256" key="3">
    <source>
        <dbReference type="ARBA" id="ARBA00022989"/>
    </source>
</evidence>
<dbReference type="Proteomes" id="UP000887566">
    <property type="component" value="Unplaced"/>
</dbReference>
<evidence type="ECO:0000259" key="7">
    <source>
        <dbReference type="PROSITE" id="PS50262"/>
    </source>
</evidence>
<protein>
    <submittedName>
        <fullName evidence="9">G-protein coupled receptors family 1 profile domain-containing protein</fullName>
    </submittedName>
</protein>
<evidence type="ECO:0000313" key="9">
    <source>
        <dbReference type="WBParaSite" id="PSAMB.scaffold2388size23462.g17602.t1"/>
    </source>
</evidence>
<feature type="compositionally biased region" description="Low complexity" evidence="5">
    <location>
        <begin position="551"/>
        <end position="560"/>
    </location>
</feature>
<evidence type="ECO:0000256" key="4">
    <source>
        <dbReference type="ARBA" id="ARBA00023136"/>
    </source>
</evidence>
<dbReference type="PANTHER" id="PTHR46641:SF18">
    <property type="entry name" value="G-PROTEIN COUPLED RECEPTORS FAMILY 1 PROFILE DOMAIN-CONTAINING PROTEIN"/>
    <property type="match status" value="1"/>
</dbReference>
<dbReference type="GO" id="GO:0016020">
    <property type="term" value="C:membrane"/>
    <property type="evidence" value="ECO:0007669"/>
    <property type="project" value="UniProtKB-SubCell"/>
</dbReference>
<dbReference type="InterPro" id="IPR052954">
    <property type="entry name" value="GPCR-Ligand_Int"/>
</dbReference>
<feature type="transmembrane region" description="Helical" evidence="6">
    <location>
        <begin position="141"/>
        <end position="167"/>
    </location>
</feature>
<dbReference type="Gene3D" id="1.20.1070.10">
    <property type="entry name" value="Rhodopsin 7-helix transmembrane proteins"/>
    <property type="match status" value="1"/>
</dbReference>
<dbReference type="InterPro" id="IPR017452">
    <property type="entry name" value="GPCR_Rhodpsn_7TM"/>
</dbReference>
<keyword evidence="8" id="KW-1185">Reference proteome</keyword>
<accession>A0A914VR53</accession>
<dbReference type="WBParaSite" id="PSAMB.scaffold2388size23462.g17602.t1">
    <property type="protein sequence ID" value="PSAMB.scaffold2388size23462.g17602.t1"/>
    <property type="gene ID" value="PSAMB.scaffold2388size23462.g17602"/>
</dbReference>
<proteinExistence type="predicted"/>
<evidence type="ECO:0000256" key="5">
    <source>
        <dbReference type="SAM" id="MobiDB-lite"/>
    </source>
</evidence>
<sequence>MITAVLRCSASDVVNSAFRFEARSNARLIGARRFLSTSPTVFAIMRDNPLALVVPAGLSDMTSSADGNMTDDDAQLARKMTQRCFEMVGMNLSVTSCFELLTKLLHNNTIQACPAPHDQIAEHVGDFLSECGLVERRVLQLAVPFMLLMCIIGNVLNLLIYSLPYFAGSSAVHFLQGKALANLLFVTSRLMEIIHAWTPLDNPDPNLEFAYWWSKPYIITVANICGTLSTWFTLIVTVETLLCVVQPFSFRQYCTTTVTYSLLVSATLLSVLVHFTFPVTHRMERTLLPGQHHDLRIGNTTLLCSRTVISHSMRLRMGAFFLTYEKFYFWTQAALSILLPTLAMLLCTVLIITNFRFKQLGESFSARRRCVIRITVATTLAHLLLEGPALLTFAAAALKGSKTERHDVAMCLLNTGNNFLSIVNATIPFFLYLACNDQFRRMTCVYLRMRFCGIDDNADDTLNPERSQSTIKKHWLSRVPHSSLSLRGTVTAHLDNSGRSVCSVERERQAVLVQCDDGQLQLRPFPASTSSSRCSFDAAEERRPAPPPPTTTTANTPDAAADQRPTAMLISAPPLDDVSLTEDDESDRLIQLKTTNNHRVRFNNLPNHSDNGQVPLLLDLPSYASAADQSDEKVLFDDLVVKVSTI</sequence>
<keyword evidence="3 6" id="KW-1133">Transmembrane helix</keyword>
<dbReference type="PROSITE" id="PS50262">
    <property type="entry name" value="G_PROTEIN_RECEP_F1_2"/>
    <property type="match status" value="1"/>
</dbReference>
<organism evidence="8 9">
    <name type="scientific">Plectus sambesii</name>
    <dbReference type="NCBI Taxonomy" id="2011161"/>
    <lineage>
        <taxon>Eukaryota</taxon>
        <taxon>Metazoa</taxon>
        <taxon>Ecdysozoa</taxon>
        <taxon>Nematoda</taxon>
        <taxon>Chromadorea</taxon>
        <taxon>Plectida</taxon>
        <taxon>Plectina</taxon>
        <taxon>Plectoidea</taxon>
        <taxon>Plectidae</taxon>
        <taxon>Plectus</taxon>
    </lineage>
</organism>
<feature type="transmembrane region" description="Helical" evidence="6">
    <location>
        <begin position="257"/>
        <end position="277"/>
    </location>
</feature>
<feature type="transmembrane region" description="Helical" evidence="6">
    <location>
        <begin position="374"/>
        <end position="398"/>
    </location>
</feature>
<evidence type="ECO:0000256" key="1">
    <source>
        <dbReference type="ARBA" id="ARBA00004370"/>
    </source>
</evidence>
<keyword evidence="2 6" id="KW-0812">Transmembrane</keyword>
<dbReference type="AlphaFoldDB" id="A0A914VR53"/>
<feature type="transmembrane region" description="Helical" evidence="6">
    <location>
        <begin position="217"/>
        <end position="245"/>
    </location>
</feature>
<feature type="region of interest" description="Disordered" evidence="5">
    <location>
        <begin position="524"/>
        <end position="560"/>
    </location>
</feature>
<feature type="domain" description="G-protein coupled receptors family 1 profile" evidence="7">
    <location>
        <begin position="153"/>
        <end position="432"/>
    </location>
</feature>